<name>D8GPY0_CLOLD</name>
<dbReference type="Proteomes" id="UP000077020">
    <property type="component" value="Unassembled WGS sequence"/>
</dbReference>
<dbReference type="HOGENOM" id="CLU_133677_0_0_9"/>
<dbReference type="OrthoDB" id="1852275at2"/>
<protein>
    <submittedName>
        <fullName evidence="2">Putative membrane protein</fullName>
    </submittedName>
</protein>
<reference evidence="3 5" key="3">
    <citation type="journal article" date="2016" name="Biotechnol. Bioeng.">
        <title>Traits of selected Clostridium strains for syngas fermentation to ethanol.</title>
        <authorList>
            <person name="Martin M.E."/>
            <person name="Richter H."/>
            <person name="Saha S."/>
            <person name="Angenent L.T."/>
        </authorList>
    </citation>
    <scope>NUCLEOTIDE SEQUENCE [LARGE SCALE GENOMIC DNA]</scope>
    <source>
        <strain evidence="3 5">PETC</strain>
    </source>
</reference>
<dbReference type="Proteomes" id="UP000001656">
    <property type="component" value="Chromosome"/>
</dbReference>
<feature type="transmembrane region" description="Helical" evidence="1">
    <location>
        <begin position="7"/>
        <end position="22"/>
    </location>
</feature>
<gene>
    <name evidence="2" type="ordered locus">CLJU_c30230</name>
    <name evidence="3" type="ORF">WX45_03683</name>
</gene>
<feature type="transmembrane region" description="Helical" evidence="1">
    <location>
        <begin position="28"/>
        <end position="45"/>
    </location>
</feature>
<dbReference type="InterPro" id="IPR009476">
    <property type="entry name" value="DUF1097"/>
</dbReference>
<dbReference type="EMBL" id="CP001666">
    <property type="protein sequence ID" value="ADK16071.1"/>
    <property type="molecule type" value="Genomic_DNA"/>
</dbReference>
<accession>D8GPY0</accession>
<keyword evidence="1" id="KW-0812">Transmembrane</keyword>
<sequence length="172" mass="18738">MKKLKRGVFILAFCIALFPPIWAVLAPYVGVTTGAVALICAGLYVTNGNKASDAVKISFGFLMGDFWAAFALFIMNYLPFNKDINLFITLFILGGLGVIISALLERWVFCPALLCGWAIGLTILAPVGYGKLGTLPVQIGAAMLVGVWYVGVIVNKMQIKIENLFRRKSKDE</sequence>
<feature type="transmembrane region" description="Helical" evidence="1">
    <location>
        <begin position="111"/>
        <end position="129"/>
    </location>
</feature>
<dbReference type="eggNOG" id="ENOG5032EGG">
    <property type="taxonomic scope" value="Bacteria"/>
</dbReference>
<feature type="transmembrane region" description="Helical" evidence="1">
    <location>
        <begin position="84"/>
        <end position="104"/>
    </location>
</feature>
<keyword evidence="1" id="KW-1133">Transmembrane helix</keyword>
<dbReference type="RefSeq" id="WP_013239661.1">
    <property type="nucleotide sequence ID" value="NC_014328.1"/>
</dbReference>
<dbReference type="AlphaFoldDB" id="D8GPY0"/>
<dbReference type="EMBL" id="LITS01000010">
    <property type="protein sequence ID" value="OAA87053.1"/>
    <property type="molecule type" value="Genomic_DNA"/>
</dbReference>
<reference evidence="2 4" key="2">
    <citation type="journal article" date="2010" name="Proc. Natl. Acad. Sci. U.S.A.">
        <title>Clostridium ljungdahlii represents a microbial production platform based on syngas.</title>
        <authorList>
            <person name="Kopke M."/>
            <person name="Held C."/>
            <person name="Hujer S."/>
            <person name="Liesegang H."/>
            <person name="Wiezer A."/>
            <person name="Wollherr A."/>
            <person name="Ehrenreich A."/>
            <person name="Liebl W."/>
            <person name="Gottschalk G."/>
            <person name="Durre P."/>
        </authorList>
    </citation>
    <scope>NUCLEOTIDE SEQUENCE [LARGE SCALE GENOMIC DNA]</scope>
    <source>
        <strain evidence="4">ATCC 55383 / DSM 13528 / PETC</strain>
        <strain evidence="2">DSM 13528</strain>
    </source>
</reference>
<keyword evidence="5" id="KW-1185">Reference proteome</keyword>
<feature type="transmembrane region" description="Helical" evidence="1">
    <location>
        <begin position="57"/>
        <end position="78"/>
    </location>
</feature>
<feature type="transmembrane region" description="Helical" evidence="1">
    <location>
        <begin position="135"/>
        <end position="154"/>
    </location>
</feature>
<evidence type="ECO:0000313" key="2">
    <source>
        <dbReference type="EMBL" id="ADK16071.1"/>
    </source>
</evidence>
<dbReference type="PATRIC" id="fig|748727.19.peg.3760"/>
<evidence type="ECO:0000313" key="5">
    <source>
        <dbReference type="Proteomes" id="UP000077020"/>
    </source>
</evidence>
<reference evidence="2" key="1">
    <citation type="submission" date="2009-07" db="EMBL/GenBank/DDBJ databases">
        <authorList>
            <person name="Koepke M."/>
            <person name="Hujer S."/>
            <person name="Held C."/>
            <person name="Wiezer A."/>
            <person name="Liesegang H."/>
            <person name="Ehrenreich A."/>
            <person name="Gottschalk G."/>
            <person name="Duerre P."/>
        </authorList>
    </citation>
    <scope>NUCLEOTIDE SEQUENCE</scope>
    <source>
        <strain evidence="2">DSM 13528</strain>
    </source>
</reference>
<dbReference type="KEGG" id="clj:CLJU_c30230"/>
<dbReference type="STRING" id="748727.CLJU_c30230"/>
<evidence type="ECO:0000256" key="1">
    <source>
        <dbReference type="SAM" id="Phobius"/>
    </source>
</evidence>
<dbReference type="Pfam" id="PF06496">
    <property type="entry name" value="DUF1097"/>
    <property type="match status" value="1"/>
</dbReference>
<evidence type="ECO:0000313" key="3">
    <source>
        <dbReference type="EMBL" id="OAA87053.1"/>
    </source>
</evidence>
<proteinExistence type="predicted"/>
<organism evidence="2 4">
    <name type="scientific">Clostridium ljungdahlii (strain ATCC 55383 / DSM 13528 / PETC)</name>
    <dbReference type="NCBI Taxonomy" id="748727"/>
    <lineage>
        <taxon>Bacteria</taxon>
        <taxon>Bacillati</taxon>
        <taxon>Bacillota</taxon>
        <taxon>Clostridia</taxon>
        <taxon>Eubacteriales</taxon>
        <taxon>Clostridiaceae</taxon>
        <taxon>Clostridium</taxon>
    </lineage>
</organism>
<keyword evidence="1" id="KW-0472">Membrane</keyword>
<evidence type="ECO:0000313" key="4">
    <source>
        <dbReference type="Proteomes" id="UP000001656"/>
    </source>
</evidence>